<dbReference type="SUPFAM" id="SSF52833">
    <property type="entry name" value="Thioredoxin-like"/>
    <property type="match status" value="1"/>
</dbReference>
<dbReference type="RefSeq" id="WP_121198426.1">
    <property type="nucleotide sequence ID" value="NZ_RBKU01000001.1"/>
</dbReference>
<sequence length="466" mass="53669">MIKANYNLLKSLLFTLILIILIPILAKAQTTETLVGEKVPDATFREIVNYTSTSAKISDFKGKLLILDFWATWCSPCVAMFPKMDSLEKQFAGKIQVMPITKESEKKVVNFLNHMYKIRHIRPFSVVNDTLFSELFKYSQIPYYVWIDSNGKVIANTGAEEITAKNIDAVLKGQTPTFENRNDIQYRELKVTAEHNLFVLKNNFNIKDTSTDSDKITGPNILSYSIATKYIPNAWGQLYFDEDHFTAYNVSIEHLYRWAYNAGYYDEPTQGAFNSEKNHVFEFRNQKLLDSINLPKSIKSGTKEMDQWAKDYSVSYEMVYPKGITWKAKMELVREDLDRSFSKPMGFKVHVEKRIDSNSQVLKRVNSRIALSTTGGIAKESHDRYMYVQHNMPLSHFTGLLKGYFFQDSKISFIDECGITENVDLELSCDMNNLESINAALDKYGLKFIKKVKKIDVLIFSESDKF</sequence>
<keyword evidence="2" id="KW-0413">Isomerase</keyword>
<evidence type="ECO:0000313" key="3">
    <source>
        <dbReference type="Proteomes" id="UP000268007"/>
    </source>
</evidence>
<dbReference type="InterPro" id="IPR036249">
    <property type="entry name" value="Thioredoxin-like_sf"/>
</dbReference>
<gene>
    <name evidence="2" type="ORF">BDD43_3058</name>
</gene>
<dbReference type="Pfam" id="PF08534">
    <property type="entry name" value="Redoxin"/>
    <property type="match status" value="1"/>
</dbReference>
<name>A0A495J1R4_9SPHI</name>
<dbReference type="Proteomes" id="UP000268007">
    <property type="component" value="Unassembled WGS sequence"/>
</dbReference>
<dbReference type="Gene3D" id="3.40.30.10">
    <property type="entry name" value="Glutaredoxin"/>
    <property type="match status" value="1"/>
</dbReference>
<proteinExistence type="predicted"/>
<dbReference type="InterPro" id="IPR013740">
    <property type="entry name" value="Redoxin"/>
</dbReference>
<dbReference type="OrthoDB" id="793244at2"/>
<comment type="caution">
    <text evidence="2">The sequence shown here is derived from an EMBL/GenBank/DDBJ whole genome shotgun (WGS) entry which is preliminary data.</text>
</comment>
<protein>
    <submittedName>
        <fullName evidence="2">Thiol-disulfide isomerase/thioredoxin</fullName>
    </submittedName>
</protein>
<accession>A0A495J1R4</accession>
<dbReference type="EMBL" id="RBKU01000001">
    <property type="protein sequence ID" value="RKR82867.1"/>
    <property type="molecule type" value="Genomic_DNA"/>
</dbReference>
<dbReference type="AlphaFoldDB" id="A0A495J1R4"/>
<dbReference type="CDD" id="cd02966">
    <property type="entry name" value="TlpA_like_family"/>
    <property type="match status" value="1"/>
</dbReference>
<dbReference type="InterPro" id="IPR050553">
    <property type="entry name" value="Thioredoxin_ResA/DsbE_sf"/>
</dbReference>
<feature type="domain" description="Thioredoxin" evidence="1">
    <location>
        <begin position="33"/>
        <end position="176"/>
    </location>
</feature>
<dbReference type="PROSITE" id="PS51352">
    <property type="entry name" value="THIOREDOXIN_2"/>
    <property type="match status" value="1"/>
</dbReference>
<evidence type="ECO:0000259" key="1">
    <source>
        <dbReference type="PROSITE" id="PS51352"/>
    </source>
</evidence>
<dbReference type="PANTHER" id="PTHR42852:SF13">
    <property type="entry name" value="PROTEIN DIPZ"/>
    <property type="match status" value="1"/>
</dbReference>
<keyword evidence="3" id="KW-1185">Reference proteome</keyword>
<dbReference type="PANTHER" id="PTHR42852">
    <property type="entry name" value="THIOL:DISULFIDE INTERCHANGE PROTEIN DSBE"/>
    <property type="match status" value="1"/>
</dbReference>
<dbReference type="InterPro" id="IPR013766">
    <property type="entry name" value="Thioredoxin_domain"/>
</dbReference>
<evidence type="ECO:0000313" key="2">
    <source>
        <dbReference type="EMBL" id="RKR82867.1"/>
    </source>
</evidence>
<organism evidence="2 3">
    <name type="scientific">Mucilaginibacter gracilis</name>
    <dbReference type="NCBI Taxonomy" id="423350"/>
    <lineage>
        <taxon>Bacteria</taxon>
        <taxon>Pseudomonadati</taxon>
        <taxon>Bacteroidota</taxon>
        <taxon>Sphingobacteriia</taxon>
        <taxon>Sphingobacteriales</taxon>
        <taxon>Sphingobacteriaceae</taxon>
        <taxon>Mucilaginibacter</taxon>
    </lineage>
</organism>
<dbReference type="GO" id="GO:0016853">
    <property type="term" value="F:isomerase activity"/>
    <property type="evidence" value="ECO:0007669"/>
    <property type="project" value="UniProtKB-KW"/>
</dbReference>
<reference evidence="2 3" key="1">
    <citation type="submission" date="2018-10" db="EMBL/GenBank/DDBJ databases">
        <title>Genomic Encyclopedia of Archaeal and Bacterial Type Strains, Phase II (KMG-II): from individual species to whole genera.</title>
        <authorList>
            <person name="Goeker M."/>
        </authorList>
    </citation>
    <scope>NUCLEOTIDE SEQUENCE [LARGE SCALE GENOMIC DNA]</scope>
    <source>
        <strain evidence="2 3">DSM 18602</strain>
    </source>
</reference>
<dbReference type="GO" id="GO:0016491">
    <property type="term" value="F:oxidoreductase activity"/>
    <property type="evidence" value="ECO:0007669"/>
    <property type="project" value="InterPro"/>
</dbReference>